<dbReference type="NCBIfam" id="TIGR00787">
    <property type="entry name" value="dctP"/>
    <property type="match status" value="1"/>
</dbReference>
<evidence type="ECO:0000313" key="5">
    <source>
        <dbReference type="EMBL" id="SMG50597.1"/>
    </source>
</evidence>
<comment type="similarity">
    <text evidence="1">Belongs to the bacterial solute-binding protein 7 family.</text>
</comment>
<evidence type="ECO:0000256" key="1">
    <source>
        <dbReference type="ARBA" id="ARBA00009023"/>
    </source>
</evidence>
<dbReference type="PANTHER" id="PTHR33376">
    <property type="match status" value="1"/>
</dbReference>
<dbReference type="InterPro" id="IPR018389">
    <property type="entry name" value="DctP_fam"/>
</dbReference>
<dbReference type="EMBL" id="FXBB01000053">
    <property type="protein sequence ID" value="SMG50597.1"/>
    <property type="molecule type" value="Genomic_DNA"/>
</dbReference>
<keyword evidence="5" id="KW-0675">Receptor</keyword>
<accession>A0A1X7LAM3</accession>
<name>A0A1X7LAM3_9BACT</name>
<dbReference type="InterPro" id="IPR004682">
    <property type="entry name" value="TRAP_DctP"/>
</dbReference>
<dbReference type="NCBIfam" id="NF037995">
    <property type="entry name" value="TRAP_S1"/>
    <property type="match status" value="1"/>
</dbReference>
<organism evidence="5 6">
    <name type="scientific">Dethiosulfovibrio salsuginis</name>
    <dbReference type="NCBI Taxonomy" id="561720"/>
    <lineage>
        <taxon>Bacteria</taxon>
        <taxon>Thermotogati</taxon>
        <taxon>Synergistota</taxon>
        <taxon>Synergistia</taxon>
        <taxon>Synergistales</taxon>
        <taxon>Dethiosulfovibrionaceae</taxon>
        <taxon>Dethiosulfovibrio</taxon>
    </lineage>
</organism>
<dbReference type="GO" id="GO:0055085">
    <property type="term" value="P:transmembrane transport"/>
    <property type="evidence" value="ECO:0007669"/>
    <property type="project" value="InterPro"/>
</dbReference>
<dbReference type="Proteomes" id="UP000193355">
    <property type="component" value="Unassembled WGS sequence"/>
</dbReference>
<evidence type="ECO:0000256" key="3">
    <source>
        <dbReference type="ARBA" id="ARBA00022729"/>
    </source>
</evidence>
<dbReference type="STRING" id="561720.SAMN06275492_1539"/>
<keyword evidence="2" id="KW-0813">Transport</keyword>
<dbReference type="AlphaFoldDB" id="A0A1X7LAM3"/>
<gene>
    <name evidence="5" type="ORF">SAMN06275492_1539</name>
</gene>
<evidence type="ECO:0000256" key="4">
    <source>
        <dbReference type="SAM" id="SignalP"/>
    </source>
</evidence>
<dbReference type="Pfam" id="PF03480">
    <property type="entry name" value="DctP"/>
    <property type="match status" value="1"/>
</dbReference>
<dbReference type="Gene3D" id="3.40.190.170">
    <property type="entry name" value="Bacterial extracellular solute-binding protein, family 7"/>
    <property type="match status" value="1"/>
</dbReference>
<dbReference type="GO" id="GO:0030288">
    <property type="term" value="C:outer membrane-bounded periplasmic space"/>
    <property type="evidence" value="ECO:0007669"/>
    <property type="project" value="InterPro"/>
</dbReference>
<keyword evidence="3 4" id="KW-0732">Signal</keyword>
<protein>
    <submittedName>
        <fullName evidence="5">Tripartite ATP-independent transporter solute receptor, DctP family</fullName>
    </submittedName>
</protein>
<dbReference type="PANTHER" id="PTHR33376:SF7">
    <property type="entry name" value="C4-DICARBOXYLATE-BINDING PROTEIN DCTB"/>
    <property type="match status" value="1"/>
</dbReference>
<evidence type="ECO:0000256" key="2">
    <source>
        <dbReference type="ARBA" id="ARBA00022448"/>
    </source>
</evidence>
<dbReference type="RefSeq" id="WP_085545673.1">
    <property type="nucleotide sequence ID" value="NZ_FXBB01000053.1"/>
</dbReference>
<feature type="signal peptide" evidence="4">
    <location>
        <begin position="1"/>
        <end position="22"/>
    </location>
</feature>
<dbReference type="InterPro" id="IPR038404">
    <property type="entry name" value="TRAP_DctP_sf"/>
</dbReference>
<evidence type="ECO:0000313" key="6">
    <source>
        <dbReference type="Proteomes" id="UP000193355"/>
    </source>
</evidence>
<proteinExistence type="inferred from homology"/>
<feature type="chain" id="PRO_5012914290" evidence="4">
    <location>
        <begin position="23"/>
        <end position="345"/>
    </location>
</feature>
<sequence>MRKGIIAAALLLLLAVAGQATSSEVYHWRLAEEEVEGSVCDLYAREFARLLDEKSDGRISLTIFPLGTLGTPQEIYQLCRQGSIEFVLDGAGQVGDFVPENQVFSIPFLFPDDQDLNEHILDTSKALNETLTSVYEEDGVTVLAYWSEGAMDWTSNRPLLHPKDFKGLKIRTMPSGIIAESYRILGADPKVVSFIEVYSNLQLGIVEAQENAPYIVQEMGFMDSQNYYIRSQHKIYVMQTMANLNFWSSLPEDIRAIVTESIEELRPYGMKAQMDLNKKRLEEIKSSMSRGQRYLELDKSHRQAFIEAIGDKVELLYLEKVQDKGKGSLILKELKEEIKRASPLP</sequence>
<reference evidence="6" key="1">
    <citation type="submission" date="2017-04" db="EMBL/GenBank/DDBJ databases">
        <authorList>
            <person name="Varghese N."/>
            <person name="Submissions S."/>
        </authorList>
    </citation>
    <scope>NUCLEOTIDE SEQUENCE [LARGE SCALE GENOMIC DNA]</scope>
    <source>
        <strain evidence="6">USBA 82</strain>
    </source>
</reference>
<keyword evidence="6" id="KW-1185">Reference proteome</keyword>